<feature type="region of interest" description="Disordered" evidence="7">
    <location>
        <begin position="128"/>
        <end position="163"/>
    </location>
</feature>
<name>A0A0F9W6D9_9ZZZZ</name>
<dbReference type="SUPFAM" id="SSF46626">
    <property type="entry name" value="Cytochrome c"/>
    <property type="match status" value="3"/>
</dbReference>
<evidence type="ECO:0000259" key="8">
    <source>
        <dbReference type="PROSITE" id="PS51007"/>
    </source>
</evidence>
<evidence type="ECO:0000256" key="1">
    <source>
        <dbReference type="ARBA" id="ARBA00004196"/>
    </source>
</evidence>
<comment type="subcellular location">
    <subcellularLocation>
        <location evidence="1">Cell envelope</location>
    </subcellularLocation>
</comment>
<gene>
    <name evidence="9" type="ORF">LCGC14_0013890</name>
</gene>
<dbReference type="AlphaFoldDB" id="A0A0F9W6D9"/>
<dbReference type="PROSITE" id="PS51007">
    <property type="entry name" value="CYTC"/>
    <property type="match status" value="2"/>
</dbReference>
<keyword evidence="2" id="KW-0349">Heme</keyword>
<dbReference type="GO" id="GO:0009055">
    <property type="term" value="F:electron transfer activity"/>
    <property type="evidence" value="ECO:0007669"/>
    <property type="project" value="InterPro"/>
</dbReference>
<dbReference type="GO" id="GO:0046872">
    <property type="term" value="F:metal ion binding"/>
    <property type="evidence" value="ECO:0007669"/>
    <property type="project" value="UniProtKB-KW"/>
</dbReference>
<evidence type="ECO:0000256" key="4">
    <source>
        <dbReference type="ARBA" id="ARBA00022729"/>
    </source>
</evidence>
<comment type="caution">
    <text evidence="9">The sequence shown here is derived from an EMBL/GenBank/DDBJ whole genome shotgun (WGS) entry which is preliminary data.</text>
</comment>
<feature type="domain" description="Cytochrome c" evidence="8">
    <location>
        <begin position="377"/>
        <end position="547"/>
    </location>
</feature>
<dbReference type="InterPro" id="IPR036909">
    <property type="entry name" value="Cyt_c-like_dom_sf"/>
</dbReference>
<dbReference type="PANTHER" id="PTHR30600">
    <property type="entry name" value="CYTOCHROME C PEROXIDASE-RELATED"/>
    <property type="match status" value="1"/>
</dbReference>
<keyword evidence="6" id="KW-0408">Iron</keyword>
<keyword evidence="4" id="KW-0732">Signal</keyword>
<keyword evidence="3" id="KW-0479">Metal-binding</keyword>
<dbReference type="Pfam" id="PF03150">
    <property type="entry name" value="CCP_MauG"/>
    <property type="match status" value="1"/>
</dbReference>
<evidence type="ECO:0000256" key="2">
    <source>
        <dbReference type="ARBA" id="ARBA00022617"/>
    </source>
</evidence>
<keyword evidence="5" id="KW-0560">Oxidoreductase</keyword>
<dbReference type="Gene3D" id="1.10.760.10">
    <property type="entry name" value="Cytochrome c-like domain"/>
    <property type="match status" value="3"/>
</dbReference>
<dbReference type="GO" id="GO:0020037">
    <property type="term" value="F:heme binding"/>
    <property type="evidence" value="ECO:0007669"/>
    <property type="project" value="InterPro"/>
</dbReference>
<protein>
    <recommendedName>
        <fullName evidence="8">Cytochrome c domain-containing protein</fullName>
    </recommendedName>
</protein>
<evidence type="ECO:0000256" key="3">
    <source>
        <dbReference type="ARBA" id="ARBA00022723"/>
    </source>
</evidence>
<evidence type="ECO:0000313" key="9">
    <source>
        <dbReference type="EMBL" id="KKO11885.1"/>
    </source>
</evidence>
<evidence type="ECO:0000256" key="5">
    <source>
        <dbReference type="ARBA" id="ARBA00023002"/>
    </source>
</evidence>
<dbReference type="InterPro" id="IPR051395">
    <property type="entry name" value="Cytochrome_c_Peroxidase/MauG"/>
</dbReference>
<dbReference type="GO" id="GO:0030313">
    <property type="term" value="C:cell envelope"/>
    <property type="evidence" value="ECO:0007669"/>
    <property type="project" value="UniProtKB-SubCell"/>
</dbReference>
<sequence length="556" mass="59990">MKLLMLLCLCFAPAMASAATPQFNYLLHCGGCHIEDGSGMGDIVPDLNEDLGYFASFTEGRSYLVRVPGASHSPLSDGDLTEVMNWMLRTFAAADEPELYSEAEVTANRRIRMNDVHAVRKQLLELKDNPDAGMSPAPQTTAAPQAFVGPQQPADQEAPEQLASLSVATSATPPPTLTPEQQLAFGEALFFDTSLSRFGNQACASCHDPGRAFADQRSMTVGSGASIGSDGSSTGHRNAPSLTYVAATPAFTLNDTTQTSPPAQNRSRVAATAKAADTIRGGFFWDGREPTLENQVLTPFVNAREMGLQDLSELVERVAGSERYQPYLGDVTGDAVSPAHMSGLIAKSLATYLRSDTFNSYDSRYDRFVRGEITATAQEMAGMGLFFSPGFTNCATCHQSSTAAYATNELFSNHRYENIGTPINQDLLTLNGMGTDFRDPGLAANPALAAGFDPSDINARFKVPSLRNVAVTAPYMHNGVFSELDTVLRFYNHYNETGASGQINPETGQPWTEANNPDGVATDKLRVGFPLSERQLAALSAFLRMLTDQRYEHLLP</sequence>
<feature type="compositionally biased region" description="Low complexity" evidence="7">
    <location>
        <begin position="136"/>
        <end position="163"/>
    </location>
</feature>
<organism evidence="9">
    <name type="scientific">marine sediment metagenome</name>
    <dbReference type="NCBI Taxonomy" id="412755"/>
    <lineage>
        <taxon>unclassified sequences</taxon>
        <taxon>metagenomes</taxon>
        <taxon>ecological metagenomes</taxon>
    </lineage>
</organism>
<evidence type="ECO:0000256" key="6">
    <source>
        <dbReference type="ARBA" id="ARBA00023004"/>
    </source>
</evidence>
<proteinExistence type="predicted"/>
<reference evidence="9" key="1">
    <citation type="journal article" date="2015" name="Nature">
        <title>Complex archaea that bridge the gap between prokaryotes and eukaryotes.</title>
        <authorList>
            <person name="Spang A."/>
            <person name="Saw J.H."/>
            <person name="Jorgensen S.L."/>
            <person name="Zaremba-Niedzwiedzka K."/>
            <person name="Martijn J."/>
            <person name="Lind A.E."/>
            <person name="van Eijk R."/>
            <person name="Schleper C."/>
            <person name="Guy L."/>
            <person name="Ettema T.J."/>
        </authorList>
    </citation>
    <scope>NUCLEOTIDE SEQUENCE</scope>
</reference>
<feature type="domain" description="Cytochrome c" evidence="8">
    <location>
        <begin position="181"/>
        <end position="322"/>
    </location>
</feature>
<dbReference type="PANTHER" id="PTHR30600:SF10">
    <property type="entry name" value="BLL6722 PROTEIN"/>
    <property type="match status" value="1"/>
</dbReference>
<evidence type="ECO:0000256" key="7">
    <source>
        <dbReference type="SAM" id="MobiDB-lite"/>
    </source>
</evidence>
<dbReference type="InterPro" id="IPR004852">
    <property type="entry name" value="Di-haem_cyt_c_peroxidsae"/>
</dbReference>
<dbReference type="GO" id="GO:0004130">
    <property type="term" value="F:cytochrome-c peroxidase activity"/>
    <property type="evidence" value="ECO:0007669"/>
    <property type="project" value="TreeGrafter"/>
</dbReference>
<dbReference type="EMBL" id="LAZR01000002">
    <property type="protein sequence ID" value="KKO11885.1"/>
    <property type="molecule type" value="Genomic_DNA"/>
</dbReference>
<dbReference type="InterPro" id="IPR009056">
    <property type="entry name" value="Cyt_c-like_dom"/>
</dbReference>
<accession>A0A0F9W6D9</accession>